<proteinExistence type="inferred from homology"/>
<feature type="site" description="Crucial for catalytic activity" evidence="3">
    <location>
        <position position="55"/>
    </location>
</feature>
<dbReference type="PANTHER" id="PTHR12327">
    <property type="entry name" value="ALPHA-TUBULIN N-ACETYLTRANSFERASE 1"/>
    <property type="match status" value="1"/>
</dbReference>
<evidence type="ECO:0000313" key="7">
    <source>
        <dbReference type="WBParaSite" id="maker-uti_cns_0001358-snap-gene-0.10-mRNA-1"/>
    </source>
</evidence>
<comment type="function">
    <text evidence="3">Specifically acetylates 'Lys-40' in alpha-tubulin on the lumenal side of microtubules. Promotes microtubule destabilization and accelerates microtubule dynamics; this activity may be independent of acetylation activity. Acetylates alpha-tubulin with a slow enzymatic rate, due to a catalytic site that is not optimized for acetyl transfer. Enters the microtubule through each end and diffuses quickly throughout the lumen of microtubules. Acetylates only long/old microtubules because of its slow acetylation rate since it does not have time to act on dynamically unstable microtubules before the enzyme is released.</text>
</comment>
<dbReference type="InterPro" id="IPR038746">
    <property type="entry name" value="Atat"/>
</dbReference>
<protein>
    <recommendedName>
        <fullName evidence="3">Alpha-tubulin N-acetyltransferase</fullName>
        <shortName evidence="3">Alpha-TAT</shortName>
        <shortName evidence="3">TAT</shortName>
        <ecNumber evidence="3">2.3.1.108</ecNumber>
    </recommendedName>
    <alternativeName>
        <fullName evidence="3">Acetyltransferase mec-17 homolog</fullName>
    </alternativeName>
</protein>
<sequence>MEFTFNINPLLSDEITIIDSSFSNLQKFQRSSYDSHRNNLMQVIDNMGIASGKAQALPNAITSFKRLQYSDHRLYVLKDAFANNAWITETQADPSSMQGAVVGILKMGRKKLFVYDMLGKQHEMEPLCVLDFYVHESRQRHGYGKVLFEYMLQQEQVEPVHLAIDRPSPKFAGFLKKHYGLKDCIPQMNNFVVFHGFFRDRPESGAVVRGRSGGRLGRPPAHPQSPTKRPPSATLGDRKSLLPTPRQAPSSARRQQQPGSAGRHSAGLPPPSPQPPPQQPQRTGGTPPVGGGGHSASPYRQEILPSDAELMEAAFAARRASPQHAGSLGRSPSLSRQQQRQQRQSPTEPVGLGVLPGLASYQQQQQQQLSRTRSNPNLANPTLYGGGGGGGGPELAMKSRYFPPAAYDYQQGLRRHYSHTRLW</sequence>
<evidence type="ECO:0000259" key="5">
    <source>
        <dbReference type="PROSITE" id="PS51730"/>
    </source>
</evidence>
<evidence type="ECO:0000256" key="3">
    <source>
        <dbReference type="HAMAP-Rule" id="MF_03130"/>
    </source>
</evidence>
<feature type="domain" description="N-acetyltransferase" evidence="5">
    <location>
        <begin position="1"/>
        <end position="198"/>
    </location>
</feature>
<feature type="region of interest" description="Disordered" evidence="4">
    <location>
        <begin position="318"/>
        <end position="396"/>
    </location>
</feature>
<comment type="similarity">
    <text evidence="3">Belongs to the acetyltransferase ATAT1 family.</text>
</comment>
<dbReference type="GO" id="GO:0070507">
    <property type="term" value="P:regulation of microtubule cytoskeleton organization"/>
    <property type="evidence" value="ECO:0007669"/>
    <property type="project" value="UniProtKB-UniRule"/>
</dbReference>
<dbReference type="GO" id="GO:0048666">
    <property type="term" value="P:neuron development"/>
    <property type="evidence" value="ECO:0007669"/>
    <property type="project" value="UniProtKB-UniRule"/>
</dbReference>
<dbReference type="GO" id="GO:0005874">
    <property type="term" value="C:microtubule"/>
    <property type="evidence" value="ECO:0007669"/>
    <property type="project" value="InterPro"/>
</dbReference>
<dbReference type="EC" id="2.3.1.108" evidence="3"/>
<dbReference type="GO" id="GO:0019799">
    <property type="term" value="F:tubulin N-acetyltransferase activity"/>
    <property type="evidence" value="ECO:0007669"/>
    <property type="project" value="UniProtKB-UniRule"/>
</dbReference>
<dbReference type="FunFam" id="3.40.630.30:FF:000020">
    <property type="entry name" value="Alpha-tubulin N-acetyltransferase 1"/>
    <property type="match status" value="1"/>
</dbReference>
<feature type="compositionally biased region" description="Low complexity" evidence="4">
    <location>
        <begin position="245"/>
        <end position="258"/>
    </location>
</feature>
<dbReference type="PANTHER" id="PTHR12327:SF0">
    <property type="entry name" value="ALPHA-TUBULIN N-ACETYLTRANSFERASE 1"/>
    <property type="match status" value="1"/>
</dbReference>
<feature type="compositionally biased region" description="Pro residues" evidence="4">
    <location>
        <begin position="268"/>
        <end position="279"/>
    </location>
</feature>
<keyword evidence="1 3" id="KW-0808">Transferase</keyword>
<feature type="binding site" evidence="3">
    <location>
        <begin position="132"/>
        <end position="145"/>
    </location>
    <ligand>
        <name>acetyl-CoA</name>
        <dbReference type="ChEBI" id="CHEBI:57288"/>
    </ligand>
</feature>
<dbReference type="WBParaSite" id="maker-uti_cns_0001358-snap-gene-0.10-mRNA-1">
    <property type="protein sequence ID" value="maker-uti_cns_0001358-snap-gene-0.10-mRNA-1"/>
    <property type="gene ID" value="maker-uti_cns_0001358-snap-gene-0.10"/>
</dbReference>
<dbReference type="AlphaFoldDB" id="A0A1I8GC86"/>
<feature type="compositionally biased region" description="Gly residues" evidence="4">
    <location>
        <begin position="384"/>
        <end position="393"/>
    </location>
</feature>
<keyword evidence="6" id="KW-1185">Reference proteome</keyword>
<feature type="compositionally biased region" description="Polar residues" evidence="4">
    <location>
        <begin position="369"/>
        <end position="380"/>
    </location>
</feature>
<evidence type="ECO:0000256" key="4">
    <source>
        <dbReference type="SAM" id="MobiDB-lite"/>
    </source>
</evidence>
<dbReference type="PROSITE" id="PS51730">
    <property type="entry name" value="GNAT_ATAT"/>
    <property type="match status" value="1"/>
</dbReference>
<feature type="compositionally biased region" description="Low complexity" evidence="4">
    <location>
        <begin position="326"/>
        <end position="346"/>
    </location>
</feature>
<comment type="catalytic activity">
    <reaction evidence="3">
        <text>L-lysyl-[alpha-tubulin] + acetyl-CoA = N(6)-acetyl-L-lysyl-[alpha-tubulin] + CoA + H(+)</text>
        <dbReference type="Rhea" id="RHEA:15277"/>
        <dbReference type="Rhea" id="RHEA-COMP:11278"/>
        <dbReference type="Rhea" id="RHEA-COMP:11279"/>
        <dbReference type="ChEBI" id="CHEBI:15378"/>
        <dbReference type="ChEBI" id="CHEBI:29969"/>
        <dbReference type="ChEBI" id="CHEBI:57287"/>
        <dbReference type="ChEBI" id="CHEBI:57288"/>
        <dbReference type="ChEBI" id="CHEBI:61930"/>
        <dbReference type="EC" id="2.3.1.108"/>
    </reaction>
</comment>
<evidence type="ECO:0000256" key="1">
    <source>
        <dbReference type="ARBA" id="ARBA00022679"/>
    </source>
</evidence>
<evidence type="ECO:0000256" key="2">
    <source>
        <dbReference type="ARBA" id="ARBA00023315"/>
    </source>
</evidence>
<feature type="binding site" evidence="3">
    <location>
        <begin position="168"/>
        <end position="177"/>
    </location>
    <ligand>
        <name>acetyl-CoA</name>
        <dbReference type="ChEBI" id="CHEBI:57288"/>
    </ligand>
</feature>
<evidence type="ECO:0000313" key="6">
    <source>
        <dbReference type="Proteomes" id="UP000095280"/>
    </source>
</evidence>
<dbReference type="HAMAP" id="MF_03130">
    <property type="entry name" value="mec17"/>
    <property type="match status" value="1"/>
</dbReference>
<keyword evidence="2 3" id="KW-0012">Acyltransferase</keyword>
<dbReference type="CDD" id="cd04301">
    <property type="entry name" value="NAT_SF"/>
    <property type="match status" value="1"/>
</dbReference>
<dbReference type="InterPro" id="IPR007965">
    <property type="entry name" value="GNAT_ATAT"/>
</dbReference>
<dbReference type="Gene3D" id="3.40.630.30">
    <property type="match status" value="1"/>
</dbReference>
<reference evidence="7" key="1">
    <citation type="submission" date="2016-11" db="UniProtKB">
        <authorList>
            <consortium name="WormBaseParasite"/>
        </authorList>
    </citation>
    <scope>IDENTIFICATION</scope>
</reference>
<dbReference type="Pfam" id="PF05301">
    <property type="entry name" value="Acetyltransf_16"/>
    <property type="match status" value="1"/>
</dbReference>
<name>A0A1I8GC86_9PLAT</name>
<feature type="region of interest" description="Disordered" evidence="4">
    <location>
        <begin position="205"/>
        <end position="299"/>
    </location>
</feature>
<organism evidence="6 7">
    <name type="scientific">Macrostomum lignano</name>
    <dbReference type="NCBI Taxonomy" id="282301"/>
    <lineage>
        <taxon>Eukaryota</taxon>
        <taxon>Metazoa</taxon>
        <taxon>Spiralia</taxon>
        <taxon>Lophotrochozoa</taxon>
        <taxon>Platyhelminthes</taxon>
        <taxon>Rhabditophora</taxon>
        <taxon>Macrostomorpha</taxon>
        <taxon>Macrostomida</taxon>
        <taxon>Macrostomidae</taxon>
        <taxon>Macrostomum</taxon>
    </lineage>
</organism>
<dbReference type="Proteomes" id="UP000095280">
    <property type="component" value="Unplaced"/>
</dbReference>
<accession>A0A1I8GC86</accession>